<evidence type="ECO:0000256" key="5">
    <source>
        <dbReference type="ARBA" id="ARBA00022692"/>
    </source>
</evidence>
<evidence type="ECO:0000256" key="6">
    <source>
        <dbReference type="ARBA" id="ARBA00023136"/>
    </source>
</evidence>
<dbReference type="InterPro" id="IPR003423">
    <property type="entry name" value="OMP_efflux"/>
</dbReference>
<dbReference type="RefSeq" id="WP_311340811.1">
    <property type="nucleotide sequence ID" value="NZ_JAVRHS010000005.1"/>
</dbReference>
<comment type="subcellular location">
    <subcellularLocation>
        <location evidence="1">Cell outer membrane</location>
    </subcellularLocation>
</comment>
<evidence type="ECO:0000256" key="7">
    <source>
        <dbReference type="ARBA" id="ARBA00023237"/>
    </source>
</evidence>
<keyword evidence="6" id="KW-0472">Membrane</keyword>
<feature type="compositionally biased region" description="Basic and acidic residues" evidence="8">
    <location>
        <begin position="467"/>
        <end position="478"/>
    </location>
</feature>
<evidence type="ECO:0000256" key="4">
    <source>
        <dbReference type="ARBA" id="ARBA00022452"/>
    </source>
</evidence>
<evidence type="ECO:0000313" key="10">
    <source>
        <dbReference type="Proteomes" id="UP001259803"/>
    </source>
</evidence>
<accession>A0ABU2ZIM2</accession>
<keyword evidence="3" id="KW-0813">Transport</keyword>
<reference evidence="9 10" key="1">
    <citation type="submission" date="2023-09" db="EMBL/GenBank/DDBJ databases">
        <authorList>
            <person name="Rey-Velasco X."/>
        </authorList>
    </citation>
    <scope>NUCLEOTIDE SEQUENCE [LARGE SCALE GENOMIC DNA]</scope>
    <source>
        <strain evidence="9 10">F390</strain>
    </source>
</reference>
<proteinExistence type="inferred from homology"/>
<name>A0ABU2ZIM2_9SPHN</name>
<keyword evidence="5" id="KW-0812">Transmembrane</keyword>
<comment type="similarity">
    <text evidence="2">Belongs to the outer membrane factor (OMF) (TC 1.B.17) family.</text>
</comment>
<sequence length="485" mass="51692">MLLLTGTICAAALVAPAGEGRADTLQEALALAYQSNPTIETARADLRAADANVAINRADALPDVRANVTYTEFVKQSTNSFTAPDRGLFAGLDLAVPVYQGGAVRNSIRAAQERVLAGRADLRGTESGVFSQVVAAYMDVIRDAAVVRLSRQNVEALGVNLQATSDRFEIGDLTRTDVAQSGSRLALAQSDLLTAQSNLISSRERYIQLVGKEPTDLEPPPPLPNLPDSPEQAVDVALRSNPDLIAAQERSEAARYDIKVAGSGRYPRVELYTSGGYNDYFGTLGGGQADFVSQAETTAQAGARLSIPIFQGGRPAALQRQAQARASATLELAVAVERDVIAQVRASYAAWIAALQVIDATTTGVDAASLSLEGVRAENTVGNRTILDILDAERELLTAQVQLVTARRNAYVAGFSLLAAMGRAEAEDLALEVGPLYDPVANYEANTRFLWDWSMDPDPVAQSSRTVDTRAQDARIADEPVFDAQ</sequence>
<feature type="region of interest" description="Disordered" evidence="8">
    <location>
        <begin position="461"/>
        <end position="485"/>
    </location>
</feature>
<keyword evidence="7" id="KW-0998">Cell outer membrane</keyword>
<dbReference type="EMBL" id="JAVRHS010000005">
    <property type="protein sequence ID" value="MDT0576154.1"/>
    <property type="molecule type" value="Genomic_DNA"/>
</dbReference>
<evidence type="ECO:0000313" key="9">
    <source>
        <dbReference type="EMBL" id="MDT0576154.1"/>
    </source>
</evidence>
<evidence type="ECO:0000256" key="8">
    <source>
        <dbReference type="SAM" id="MobiDB-lite"/>
    </source>
</evidence>
<dbReference type="SUPFAM" id="SSF56954">
    <property type="entry name" value="Outer membrane efflux proteins (OEP)"/>
    <property type="match status" value="1"/>
</dbReference>
<dbReference type="Gene3D" id="1.20.1600.10">
    <property type="entry name" value="Outer membrane efflux proteins (OEP)"/>
    <property type="match status" value="1"/>
</dbReference>
<dbReference type="PANTHER" id="PTHR30026">
    <property type="entry name" value="OUTER MEMBRANE PROTEIN TOLC"/>
    <property type="match status" value="1"/>
</dbReference>
<evidence type="ECO:0000256" key="3">
    <source>
        <dbReference type="ARBA" id="ARBA00022448"/>
    </source>
</evidence>
<dbReference type="Pfam" id="PF02321">
    <property type="entry name" value="OEP"/>
    <property type="match status" value="2"/>
</dbReference>
<evidence type="ECO:0000256" key="2">
    <source>
        <dbReference type="ARBA" id="ARBA00007613"/>
    </source>
</evidence>
<protein>
    <submittedName>
        <fullName evidence="9">TolC family outer membrane protein</fullName>
    </submittedName>
</protein>
<dbReference type="NCBIfam" id="TIGR01844">
    <property type="entry name" value="type_I_sec_TolC"/>
    <property type="match status" value="1"/>
</dbReference>
<keyword evidence="4" id="KW-1134">Transmembrane beta strand</keyword>
<gene>
    <name evidence="9" type="ORF">RM533_08130</name>
</gene>
<evidence type="ECO:0000256" key="1">
    <source>
        <dbReference type="ARBA" id="ARBA00004442"/>
    </source>
</evidence>
<dbReference type="PANTHER" id="PTHR30026:SF22">
    <property type="entry name" value="OUTER MEMBRANE EFFLUX PROTEIN"/>
    <property type="match status" value="1"/>
</dbReference>
<dbReference type="InterPro" id="IPR051906">
    <property type="entry name" value="TolC-like"/>
</dbReference>
<keyword evidence="10" id="KW-1185">Reference proteome</keyword>
<dbReference type="Proteomes" id="UP001259803">
    <property type="component" value="Unassembled WGS sequence"/>
</dbReference>
<comment type="caution">
    <text evidence="9">The sequence shown here is derived from an EMBL/GenBank/DDBJ whole genome shotgun (WGS) entry which is preliminary data.</text>
</comment>
<organism evidence="9 10">
    <name type="scientific">Croceicoccus esteveae</name>
    <dbReference type="NCBI Taxonomy" id="3075597"/>
    <lineage>
        <taxon>Bacteria</taxon>
        <taxon>Pseudomonadati</taxon>
        <taxon>Pseudomonadota</taxon>
        <taxon>Alphaproteobacteria</taxon>
        <taxon>Sphingomonadales</taxon>
        <taxon>Erythrobacteraceae</taxon>
        <taxon>Croceicoccus</taxon>
    </lineage>
</organism>
<dbReference type="InterPro" id="IPR010130">
    <property type="entry name" value="T1SS_OMP_TolC"/>
</dbReference>